<comment type="caution">
    <text evidence="2">The sequence shown here is derived from an EMBL/GenBank/DDBJ whole genome shotgun (WGS) entry which is preliminary data.</text>
</comment>
<feature type="transmembrane region" description="Helical" evidence="1">
    <location>
        <begin position="215"/>
        <end position="238"/>
    </location>
</feature>
<dbReference type="EMBL" id="CAJOBH010106448">
    <property type="protein sequence ID" value="CAF4639692.1"/>
    <property type="molecule type" value="Genomic_DNA"/>
</dbReference>
<evidence type="ECO:0000256" key="1">
    <source>
        <dbReference type="SAM" id="Phobius"/>
    </source>
</evidence>
<keyword evidence="1" id="KW-0812">Transmembrane</keyword>
<feature type="transmembrane region" description="Helical" evidence="1">
    <location>
        <begin position="186"/>
        <end position="209"/>
    </location>
</feature>
<keyword evidence="1" id="KW-0472">Membrane</keyword>
<reference evidence="2" key="1">
    <citation type="submission" date="2021-02" db="EMBL/GenBank/DDBJ databases">
        <authorList>
            <person name="Nowell W R."/>
        </authorList>
    </citation>
    <scope>NUCLEOTIDE SEQUENCE</scope>
</reference>
<dbReference type="AlphaFoldDB" id="A0A8S2ZPK9"/>
<dbReference type="GO" id="GO:0030659">
    <property type="term" value="C:cytoplasmic vesicle membrane"/>
    <property type="evidence" value="ECO:0007669"/>
    <property type="project" value="TreeGrafter"/>
</dbReference>
<name>A0A8S2ZPK9_9BILA</name>
<gene>
    <name evidence="2" type="ORF">BYL167_LOCUS41711</name>
</gene>
<evidence type="ECO:0000313" key="3">
    <source>
        <dbReference type="Proteomes" id="UP000681967"/>
    </source>
</evidence>
<dbReference type="PANTHER" id="PTHR10796">
    <property type="entry name" value="PATCHED-RELATED"/>
    <property type="match status" value="1"/>
</dbReference>
<evidence type="ECO:0000313" key="2">
    <source>
        <dbReference type="EMBL" id="CAF4639692.1"/>
    </source>
</evidence>
<organism evidence="2 3">
    <name type="scientific">Rotaria magnacalcarata</name>
    <dbReference type="NCBI Taxonomy" id="392030"/>
    <lineage>
        <taxon>Eukaryota</taxon>
        <taxon>Metazoa</taxon>
        <taxon>Spiralia</taxon>
        <taxon>Gnathifera</taxon>
        <taxon>Rotifera</taxon>
        <taxon>Eurotatoria</taxon>
        <taxon>Bdelloidea</taxon>
        <taxon>Philodinida</taxon>
        <taxon>Philodinidae</taxon>
        <taxon>Rotaria</taxon>
    </lineage>
</organism>
<proteinExistence type="predicted"/>
<dbReference type="GO" id="GO:0018996">
    <property type="term" value="P:molting cycle, collagen and cuticulin-based cuticle"/>
    <property type="evidence" value="ECO:0007669"/>
    <property type="project" value="TreeGrafter"/>
</dbReference>
<evidence type="ECO:0008006" key="4">
    <source>
        <dbReference type="Google" id="ProtNLM"/>
    </source>
</evidence>
<accession>A0A8S2ZPK9</accession>
<dbReference type="GO" id="GO:0005886">
    <property type="term" value="C:plasma membrane"/>
    <property type="evidence" value="ECO:0007669"/>
    <property type="project" value="TreeGrafter"/>
</dbReference>
<dbReference type="PANTHER" id="PTHR10796:SF92">
    <property type="entry name" value="PATCHED-RELATED, ISOFORM A"/>
    <property type="match status" value="1"/>
</dbReference>
<dbReference type="Proteomes" id="UP000681967">
    <property type="component" value="Unassembled WGS sequence"/>
</dbReference>
<keyword evidence="1" id="KW-1133">Transmembrane helix</keyword>
<dbReference type="GO" id="GO:0006897">
    <property type="term" value="P:endocytosis"/>
    <property type="evidence" value="ECO:0007669"/>
    <property type="project" value="TreeGrafter"/>
</dbReference>
<dbReference type="InterPro" id="IPR051697">
    <property type="entry name" value="Patched_domain-protein"/>
</dbReference>
<protein>
    <recommendedName>
        <fullName evidence="4">SSD domain-containing protein</fullName>
    </recommendedName>
</protein>
<sequence>MLDQQLQSILINDTKNNVEHNYSSLCTKMNSACIVDGNYVLSRKFREEMFHLHPPKYGYYMDTSGANGVPGFMFGKKYGYADRAPVVSDDSDYNDVDEEAQQHELENSTKIVSPSTERIIVYVPLFRIRYSLNSSTPEIRKLAIDWERKALSYLNGEYKSKLIDVFPSTSTAISDAITKTAHEEGIYITFMFLIFFVLLCIFLSIQGNVYTSVGYLPLCGIISICLSTGATFGLLSVCRIKIIEPMALLIFIVASKLNKFSIETIQFSTFQNKIIIDSDLFSTE</sequence>